<dbReference type="CDD" id="cd07067">
    <property type="entry name" value="HP_PGM_like"/>
    <property type="match status" value="1"/>
</dbReference>
<dbReference type="Pfam" id="PF00300">
    <property type="entry name" value="His_Phos_1"/>
    <property type="match status" value="1"/>
</dbReference>
<feature type="binding site" evidence="2">
    <location>
        <position position="59"/>
    </location>
    <ligand>
        <name>substrate</name>
    </ligand>
</feature>
<dbReference type="EMBL" id="CP034170">
    <property type="protein sequence ID" value="AZI59013.1"/>
    <property type="molecule type" value="Genomic_DNA"/>
</dbReference>
<feature type="active site" description="Proton donor/acceptor" evidence="1">
    <location>
        <position position="83"/>
    </location>
</feature>
<name>A0A3G8ZP26_9ACTN</name>
<evidence type="ECO:0000256" key="1">
    <source>
        <dbReference type="PIRSR" id="PIRSR613078-1"/>
    </source>
</evidence>
<evidence type="ECO:0000256" key="2">
    <source>
        <dbReference type="PIRSR" id="PIRSR613078-2"/>
    </source>
</evidence>
<dbReference type="KEGG" id="nak:EH165_13510"/>
<dbReference type="PIRSF" id="PIRSF000709">
    <property type="entry name" value="6PFK_2-Ptase"/>
    <property type="match status" value="1"/>
</dbReference>
<dbReference type="Gene3D" id="3.40.50.1240">
    <property type="entry name" value="Phosphoglycerate mutase-like"/>
    <property type="match status" value="1"/>
</dbReference>
<evidence type="ECO:0000313" key="3">
    <source>
        <dbReference type="EMBL" id="AZI59013.1"/>
    </source>
</evidence>
<dbReference type="GO" id="GO:0016791">
    <property type="term" value="F:phosphatase activity"/>
    <property type="evidence" value="ECO:0007669"/>
    <property type="project" value="TreeGrafter"/>
</dbReference>
<reference evidence="3 4" key="1">
    <citation type="submission" date="2018-11" db="EMBL/GenBank/DDBJ databases">
        <authorList>
            <person name="Da X."/>
        </authorList>
    </citation>
    <scope>NUCLEOTIDE SEQUENCE [LARGE SCALE GENOMIC DNA]</scope>
    <source>
        <strain evidence="3 4">S14-144</strain>
    </source>
</reference>
<feature type="binding site" evidence="2">
    <location>
        <begin position="8"/>
        <end position="15"/>
    </location>
    <ligand>
        <name>substrate</name>
    </ligand>
</feature>
<protein>
    <submittedName>
        <fullName evidence="3">Histidine phosphatase family protein</fullName>
    </submittedName>
</protein>
<dbReference type="InterPro" id="IPR013078">
    <property type="entry name" value="His_Pase_superF_clade-1"/>
</dbReference>
<sequence>MTRIHWVRHGQSDWNLAGRLQGQSDEARLTTVGLQQAAEVAAALQVYPVRRIITSDLQRAQQTAQIIGAATGIEPEANALLREICLGSLEGGTSAQASAWWEVNASNGADFDPNLAPPGGESFTDALGRVRKLLKTLWQEESDVVLVSHGDTIRVALADHAGEQLRHMAWRPVGNCEINTVVL</sequence>
<accession>A0A3G8ZP26</accession>
<reference evidence="3 4" key="2">
    <citation type="submission" date="2018-12" db="EMBL/GenBank/DDBJ databases">
        <title>Nakamurella antarcticus sp. nov., isolated from Antarctica South Shetland Islands soil.</title>
        <authorList>
            <person name="Peng F."/>
        </authorList>
    </citation>
    <scope>NUCLEOTIDE SEQUENCE [LARGE SCALE GENOMIC DNA]</scope>
    <source>
        <strain evidence="3 4">S14-144</strain>
    </source>
</reference>
<dbReference type="GO" id="GO:0005737">
    <property type="term" value="C:cytoplasm"/>
    <property type="evidence" value="ECO:0007669"/>
    <property type="project" value="TreeGrafter"/>
</dbReference>
<dbReference type="SUPFAM" id="SSF53254">
    <property type="entry name" value="Phosphoglycerate mutase-like"/>
    <property type="match status" value="1"/>
</dbReference>
<gene>
    <name evidence="3" type="ORF">EH165_13510</name>
</gene>
<dbReference type="PANTHER" id="PTHR48100:SF1">
    <property type="entry name" value="HISTIDINE PHOSPHATASE FAMILY PROTEIN-RELATED"/>
    <property type="match status" value="1"/>
</dbReference>
<keyword evidence="4" id="KW-1185">Reference proteome</keyword>
<organism evidence="3 4">
    <name type="scientific">Nakamurella antarctica</name>
    <dbReference type="NCBI Taxonomy" id="1902245"/>
    <lineage>
        <taxon>Bacteria</taxon>
        <taxon>Bacillati</taxon>
        <taxon>Actinomycetota</taxon>
        <taxon>Actinomycetes</taxon>
        <taxon>Nakamurellales</taxon>
        <taxon>Nakamurellaceae</taxon>
        <taxon>Nakamurella</taxon>
    </lineage>
</organism>
<proteinExistence type="predicted"/>
<dbReference type="Proteomes" id="UP000268084">
    <property type="component" value="Chromosome"/>
</dbReference>
<dbReference type="OrthoDB" id="4697614at2"/>
<feature type="active site" description="Tele-phosphohistidine intermediate" evidence="1">
    <location>
        <position position="9"/>
    </location>
</feature>
<dbReference type="SMART" id="SM00855">
    <property type="entry name" value="PGAM"/>
    <property type="match status" value="1"/>
</dbReference>
<dbReference type="PANTHER" id="PTHR48100">
    <property type="entry name" value="BROAD-SPECIFICITY PHOSPHATASE YOR283W-RELATED"/>
    <property type="match status" value="1"/>
</dbReference>
<dbReference type="InterPro" id="IPR029033">
    <property type="entry name" value="His_PPase_superfam"/>
</dbReference>
<dbReference type="AlphaFoldDB" id="A0A3G8ZP26"/>
<dbReference type="InterPro" id="IPR050275">
    <property type="entry name" value="PGM_Phosphatase"/>
</dbReference>
<evidence type="ECO:0000313" key="4">
    <source>
        <dbReference type="Proteomes" id="UP000268084"/>
    </source>
</evidence>